<dbReference type="Pfam" id="PF07202">
    <property type="entry name" value="Tcp10_C"/>
    <property type="match status" value="3"/>
</dbReference>
<dbReference type="InterPro" id="IPR009852">
    <property type="entry name" value="CENPJ_C_dom"/>
</dbReference>
<evidence type="ECO:0000259" key="4">
    <source>
        <dbReference type="Pfam" id="PF07202"/>
    </source>
</evidence>
<keyword evidence="2" id="KW-0175">Coiled coil</keyword>
<dbReference type="OMA" id="ESKRQIH"/>
<feature type="compositionally biased region" description="Acidic residues" evidence="3">
    <location>
        <begin position="599"/>
        <end position="610"/>
    </location>
</feature>
<dbReference type="PaxDb" id="8355-A0A1L8G2M1"/>
<sequence length="1326" mass="150550">MDKESKSIKVLNMAAADFPELQTQNIQTHPENLLLYNNNQSTVHENRPYFYSLEKNDGRNNDPMENNFSNLSAILSNKMGKQFGSPPPIDTKENVNTLPLLTQSQDNLFYMPKQQSMAQQDQLMMQQMEQLQILVKEQQKFIKLIHPGLNFLPQSTSPLLTLMSNNVPKHPVGEEISAKNSVKFLNQECSQTGPVLEKLIEEKNTDFASTVTDLASSYTQTLNSDKVSKTLYPVKEEKNEEPSTQTPLSPFGIRLKTKNHEERPLRPAIVKQKTFEEFIEEQLKVDSEFSHKKQNTENTLESKTSSRKSFLKRGEGINRFEKNPINMAKEQRKNSLPNISRRESFDSKHLNSLPGIHGELNNRNPSKNKQATEEITAKSFSEPVTSDIMHCLQKKDKCLTEEQEFSPDILHQTSRVSSEMELQFSSYCKSMLSKTETALSLLEPSNAYKNSIAVQHVVPTSVAKDEVIKAEKEQEENQRWNSKPNSTLQNESSAELLKDSVLGTITEYNTCSANTRDSSGKTGFKKVNDKIVPADPLGGIMHGHKCSVGTVQLKHIKPLSETDSVESNSDDDPKSHCYKLLTHDIPQKVNQGDCHLDLSDPDYASDEPSGEEDKKLHLPQMNFLTHQNPSESSSGSEHYNETFRRRGNKAFLSFRKAYFRQSRMIKQDKELNKKEECDASTKQSEQTFKPSTYDLVTNLFPAFKMKAEIPEYVGPFKKTSELLIDNPLLTKMKEEQEKAMAFLRQQIEHFEKVKAEELKRLEDLKMEEMKKLQQEKEDLEKQASLAKSIKESEQNEEIQMLKRQISELQGEFHRNESHWSAAQNQLKTQMEALTRENQELRKELRAADNQFGEMQNYKSESLVSQAIMRGTLSSMTDQRLGQNEHKSRSSTPVERKVNNLIERPDLIKQTGTNGDASSGSFQSRSGTPTSKKTPVRGRITPFEPNKINNLIERHDLIKQTGTNGDASSGSLQSRSGTATGRKTPIRGRITPFEPNKVTALSAVAHRKSPIPVSHLTVFKESKTPSHIKGRSSSYSGSSDDNPVISVNNQELLHSSQNRDLENQESKTSEIRKMQVQQSWEKEGVNTNKTQKHSVTPNGRKTPVDYTLCSEVKSSVPRSILSRKSSIHMEIKSSEDESIQEETQYPDGKVEQLLSDGRTIISFSNGTKKEISADGKSITVMFFNGDIKKMMPDQSVMYYYAEAKTTHSSYPNGLEVLQFPNKQIEKHHPEGVKEIIFPDRTIKLLHKDGREETTFPDGTIVKLDTNGMKTVIFQNGQKEIHTAQFKRREYLDGTVKTVYSNGRQETKYSSGRIRIKDQQGNIILDKK</sequence>
<dbReference type="STRING" id="8355.A0A1L8G2M1"/>
<evidence type="ECO:0000313" key="7">
    <source>
        <dbReference type="RefSeq" id="XP_018120835.1"/>
    </source>
</evidence>
<evidence type="ECO:0000256" key="1">
    <source>
        <dbReference type="ARBA" id="ARBA00005627"/>
    </source>
</evidence>
<dbReference type="InterPro" id="IPR047002">
    <property type="entry name" value="Tcp10_C_sf"/>
</dbReference>
<evidence type="ECO:0000256" key="3">
    <source>
        <dbReference type="SAM" id="MobiDB-lite"/>
    </source>
</evidence>
<dbReference type="PANTHER" id="PTHR10331">
    <property type="entry name" value="T COMPLEX PROTEIN 10"/>
    <property type="match status" value="1"/>
</dbReference>
<feature type="domain" description="Centromere protein J C-terminal" evidence="4">
    <location>
        <begin position="1285"/>
        <end position="1314"/>
    </location>
</feature>
<feature type="compositionally biased region" description="Polar residues" evidence="3">
    <location>
        <begin position="1074"/>
        <end position="1098"/>
    </location>
</feature>
<dbReference type="GO" id="GO:0061511">
    <property type="term" value="P:centriole elongation"/>
    <property type="evidence" value="ECO:0000318"/>
    <property type="project" value="GO_Central"/>
</dbReference>
<dbReference type="Gene3D" id="2.60.450.20">
    <property type="match status" value="1"/>
</dbReference>
<feature type="compositionally biased region" description="Polar residues" evidence="3">
    <location>
        <begin position="479"/>
        <end position="493"/>
    </location>
</feature>
<feature type="compositionally biased region" description="Basic and acidic residues" evidence="3">
    <location>
        <begin position="1056"/>
        <end position="1072"/>
    </location>
</feature>
<dbReference type="Pfam" id="PF25779">
    <property type="entry name" value="Tubulin-bind_CPAP"/>
    <property type="match status" value="1"/>
</dbReference>
<dbReference type="KEGG" id="xla:108717901"/>
<gene>
    <name evidence="7" type="primary">LOC108717901</name>
</gene>
<feature type="region of interest" description="Disordered" evidence="3">
    <location>
        <begin position="1021"/>
        <end position="1101"/>
    </location>
</feature>
<protein>
    <submittedName>
        <fullName evidence="7">Centromere protein J isoform X1</fullName>
    </submittedName>
</protein>
<feature type="compositionally biased region" description="Polar residues" evidence="3">
    <location>
        <begin position="909"/>
        <end position="932"/>
    </location>
</feature>
<evidence type="ECO:0000259" key="5">
    <source>
        <dbReference type="Pfam" id="PF25779"/>
    </source>
</evidence>
<dbReference type="RefSeq" id="XP_018120835.1">
    <property type="nucleotide sequence ID" value="XM_018265346.2"/>
</dbReference>
<feature type="compositionally biased region" description="Basic and acidic residues" evidence="3">
    <location>
        <begin position="312"/>
        <end position="322"/>
    </location>
</feature>
<evidence type="ECO:0000313" key="6">
    <source>
        <dbReference type="Proteomes" id="UP000186698"/>
    </source>
</evidence>
<name>A0A1L8G2M1_XENLA</name>
<dbReference type="GO" id="GO:0060271">
    <property type="term" value="P:cilium assembly"/>
    <property type="evidence" value="ECO:0000318"/>
    <property type="project" value="GO_Central"/>
</dbReference>
<feature type="region of interest" description="Disordered" evidence="3">
    <location>
        <begin position="873"/>
        <end position="989"/>
    </location>
</feature>
<feature type="domain" description="Centromere protein J C-terminal" evidence="4">
    <location>
        <begin position="1138"/>
        <end position="1170"/>
    </location>
</feature>
<feature type="region of interest" description="Disordered" evidence="3">
    <location>
        <begin position="290"/>
        <end position="374"/>
    </location>
</feature>
<dbReference type="InterPro" id="IPR026581">
    <property type="entry name" value="TCP10L/CENPJ"/>
</dbReference>
<feature type="compositionally biased region" description="Basic and acidic residues" evidence="3">
    <location>
        <begin position="340"/>
        <end position="349"/>
    </location>
</feature>
<dbReference type="GeneID" id="108717901"/>
<accession>A0A1L8G2M1</accession>
<feature type="domain" description="CENPJ tubulin-binding region" evidence="5">
    <location>
        <begin position="259"/>
        <end position="322"/>
    </location>
</feature>
<feature type="coiled-coil region" evidence="2">
    <location>
        <begin position="733"/>
        <end position="857"/>
    </location>
</feature>
<organism evidence="6 7">
    <name type="scientific">Xenopus laevis</name>
    <name type="common">African clawed frog</name>
    <dbReference type="NCBI Taxonomy" id="8355"/>
    <lineage>
        <taxon>Eukaryota</taxon>
        <taxon>Metazoa</taxon>
        <taxon>Chordata</taxon>
        <taxon>Craniata</taxon>
        <taxon>Vertebrata</taxon>
        <taxon>Euteleostomi</taxon>
        <taxon>Amphibia</taxon>
        <taxon>Batrachia</taxon>
        <taxon>Anura</taxon>
        <taxon>Pipoidea</taxon>
        <taxon>Pipidae</taxon>
        <taxon>Xenopodinae</taxon>
        <taxon>Xenopus</taxon>
        <taxon>Xenopus</taxon>
    </lineage>
</organism>
<evidence type="ECO:0000256" key="2">
    <source>
        <dbReference type="SAM" id="Coils"/>
    </source>
</evidence>
<feature type="domain" description="Centromere protein J C-terminal" evidence="4">
    <location>
        <begin position="1246"/>
        <end position="1280"/>
    </location>
</feature>
<reference evidence="7" key="1">
    <citation type="submission" date="2025-08" db="UniProtKB">
        <authorList>
            <consortium name="RefSeq"/>
        </authorList>
    </citation>
    <scope>IDENTIFICATION</scope>
    <source>
        <strain evidence="7">J_2021</strain>
        <tissue evidence="7">Erythrocytes</tissue>
    </source>
</reference>
<comment type="similarity">
    <text evidence="1">Belongs to the TCP10 family.</text>
</comment>
<dbReference type="Proteomes" id="UP000186698">
    <property type="component" value="Chromosome 5S"/>
</dbReference>
<feature type="compositionally biased region" description="Polar residues" evidence="3">
    <location>
        <begin position="959"/>
        <end position="980"/>
    </location>
</feature>
<feature type="region of interest" description="Disordered" evidence="3">
    <location>
        <begin position="590"/>
        <end position="614"/>
    </location>
</feature>
<dbReference type="InterPro" id="IPR058029">
    <property type="entry name" value="Tubulin-bd_CENPJ"/>
</dbReference>
<feature type="region of interest" description="Disordered" evidence="3">
    <location>
        <begin position="472"/>
        <end position="494"/>
    </location>
</feature>
<dbReference type="GO" id="GO:0005814">
    <property type="term" value="C:centriole"/>
    <property type="evidence" value="ECO:0000318"/>
    <property type="project" value="GO_Central"/>
</dbReference>
<dbReference type="GO" id="GO:0015631">
    <property type="term" value="F:tubulin binding"/>
    <property type="evidence" value="ECO:0000318"/>
    <property type="project" value="GO_Central"/>
</dbReference>
<dbReference type="OrthoDB" id="10252174at2759"/>
<dbReference type="Bgee" id="108717901">
    <property type="expression patterns" value="Expressed in muscle tissue and 7 other cell types or tissues"/>
</dbReference>
<dbReference type="GO" id="GO:0005813">
    <property type="term" value="C:centrosome"/>
    <property type="evidence" value="ECO:0000318"/>
    <property type="project" value="GO_Central"/>
</dbReference>
<dbReference type="PANTHER" id="PTHR10331:SF26">
    <property type="entry name" value="T-COMPLEX 10 LIKE 2"/>
    <property type="match status" value="1"/>
</dbReference>
<feature type="compositionally biased region" description="Basic and acidic residues" evidence="3">
    <location>
        <begin position="882"/>
        <end position="906"/>
    </location>
</feature>
<proteinExistence type="inferred from homology"/>
<keyword evidence="6" id="KW-1185">Reference proteome</keyword>
<feature type="compositionally biased region" description="Polar residues" evidence="3">
    <location>
        <begin position="1044"/>
        <end position="1055"/>
    </location>
</feature>